<dbReference type="GO" id="GO:0006183">
    <property type="term" value="P:GTP biosynthetic process"/>
    <property type="evidence" value="ECO:0007669"/>
    <property type="project" value="TreeGrafter"/>
</dbReference>
<evidence type="ECO:0000256" key="17">
    <source>
        <dbReference type="PIRSR" id="PIRSR000130-4"/>
    </source>
</evidence>
<evidence type="ECO:0000256" key="8">
    <source>
        <dbReference type="ARBA" id="ARBA00022958"/>
    </source>
</evidence>
<evidence type="ECO:0000256" key="1">
    <source>
        <dbReference type="ARBA" id="ARBA00001958"/>
    </source>
</evidence>
<keyword evidence="4 13" id="KW-0479">Metal-binding</keyword>
<comment type="similarity">
    <text evidence="2 13 19">Belongs to the IMPDH/GMPR family.</text>
</comment>
<dbReference type="Pfam" id="PF00478">
    <property type="entry name" value="IMPDH"/>
    <property type="match status" value="1"/>
</dbReference>
<dbReference type="SMART" id="SM00116">
    <property type="entry name" value="CBS"/>
    <property type="match status" value="2"/>
</dbReference>
<evidence type="ECO:0000256" key="15">
    <source>
        <dbReference type="PIRSR" id="PIRSR000130-2"/>
    </source>
</evidence>
<dbReference type="InterPro" id="IPR005990">
    <property type="entry name" value="IMP_DH"/>
</dbReference>
<keyword evidence="8 13" id="KW-0630">Potassium</keyword>
<dbReference type="PROSITE" id="PS51371">
    <property type="entry name" value="CBS"/>
    <property type="match status" value="2"/>
</dbReference>
<feature type="domain" description="CBS" evidence="21">
    <location>
        <begin position="155"/>
        <end position="216"/>
    </location>
</feature>
<evidence type="ECO:0000256" key="6">
    <source>
        <dbReference type="ARBA" id="ARBA00022749"/>
    </source>
</evidence>
<dbReference type="GO" id="GO:0046872">
    <property type="term" value="F:metal ion binding"/>
    <property type="evidence" value="ECO:0007669"/>
    <property type="project" value="UniProtKB-UniRule"/>
</dbReference>
<comment type="caution">
    <text evidence="22">The sequence shown here is derived from an EMBL/GenBank/DDBJ whole genome shotgun (WGS) entry which is preliminary data.</text>
</comment>
<evidence type="ECO:0000313" key="22">
    <source>
        <dbReference type="EMBL" id="HGW60272.1"/>
    </source>
</evidence>
<keyword evidence="6 13" id="KW-0332">GMP biosynthesis</keyword>
<feature type="binding site" evidence="13 15">
    <location>
        <begin position="362"/>
        <end position="363"/>
    </location>
    <ligand>
        <name>IMP</name>
        <dbReference type="ChEBI" id="CHEBI:58053"/>
    </ligand>
</feature>
<dbReference type="InterPro" id="IPR046342">
    <property type="entry name" value="CBS_dom_sf"/>
</dbReference>
<dbReference type="InterPro" id="IPR015875">
    <property type="entry name" value="IMP_DH/GMP_Rdtase_CS"/>
</dbReference>
<dbReference type="SMART" id="SM01240">
    <property type="entry name" value="IMPDH"/>
    <property type="match status" value="1"/>
</dbReference>
<comment type="pathway">
    <text evidence="13 20">Purine metabolism; XMP biosynthesis via de novo pathway; XMP from IMP: step 1/1.</text>
</comment>
<dbReference type="AlphaFoldDB" id="A0A7C4TVI2"/>
<keyword evidence="7 13" id="KW-0658">Purine biosynthesis</keyword>
<keyword evidence="11 18" id="KW-0129">CBS domain</keyword>
<organism evidence="22">
    <name type="scientific">Caldisericum exile</name>
    <dbReference type="NCBI Taxonomy" id="693075"/>
    <lineage>
        <taxon>Bacteria</taxon>
        <taxon>Pseudomonadati</taxon>
        <taxon>Caldisericota/Cryosericota group</taxon>
        <taxon>Caldisericota</taxon>
        <taxon>Caldisericia</taxon>
        <taxon>Caldisericales</taxon>
        <taxon>Caldisericaceae</taxon>
        <taxon>Caldisericum</taxon>
    </lineage>
</organism>
<dbReference type="PANTHER" id="PTHR11911">
    <property type="entry name" value="INOSINE-5-MONOPHOSPHATE DEHYDROGENASE RELATED"/>
    <property type="match status" value="1"/>
</dbReference>
<dbReference type="HAMAP" id="MF_01964">
    <property type="entry name" value="IMPDH"/>
    <property type="match status" value="1"/>
</dbReference>
<feature type="binding site" description="in other chain" evidence="13 17">
    <location>
        <position position="303"/>
    </location>
    <ligand>
        <name>K(+)</name>
        <dbReference type="ChEBI" id="CHEBI:29103"/>
        <note>ligand shared between two tetrameric partners</note>
    </ligand>
</feature>
<evidence type="ECO:0000256" key="13">
    <source>
        <dbReference type="HAMAP-Rule" id="MF_01964"/>
    </source>
</evidence>
<evidence type="ECO:0000256" key="12">
    <source>
        <dbReference type="ARBA" id="ARBA00048028"/>
    </source>
</evidence>
<dbReference type="SUPFAM" id="SSF51412">
    <property type="entry name" value="Inosine monophosphate dehydrogenase (IMPDH)"/>
    <property type="match status" value="1"/>
</dbReference>
<evidence type="ECO:0000256" key="18">
    <source>
        <dbReference type="PROSITE-ProRule" id="PRU00703"/>
    </source>
</evidence>
<evidence type="ECO:0000256" key="20">
    <source>
        <dbReference type="RuleBase" id="RU003928"/>
    </source>
</evidence>
<dbReference type="InterPro" id="IPR000644">
    <property type="entry name" value="CBS_dom"/>
</dbReference>
<comment type="catalytic activity">
    <reaction evidence="12 13 20">
        <text>IMP + NAD(+) + H2O = XMP + NADH + H(+)</text>
        <dbReference type="Rhea" id="RHEA:11708"/>
        <dbReference type="ChEBI" id="CHEBI:15377"/>
        <dbReference type="ChEBI" id="CHEBI:15378"/>
        <dbReference type="ChEBI" id="CHEBI:57464"/>
        <dbReference type="ChEBI" id="CHEBI:57540"/>
        <dbReference type="ChEBI" id="CHEBI:57945"/>
        <dbReference type="ChEBI" id="CHEBI:58053"/>
        <dbReference type="EC" id="1.1.1.205"/>
    </reaction>
</comment>
<dbReference type="CDD" id="cd00381">
    <property type="entry name" value="IMPDH"/>
    <property type="match status" value="1"/>
</dbReference>
<evidence type="ECO:0000256" key="14">
    <source>
        <dbReference type="PIRSR" id="PIRSR000130-1"/>
    </source>
</evidence>
<dbReference type="Gene3D" id="3.20.20.70">
    <property type="entry name" value="Aldolase class I"/>
    <property type="match status" value="1"/>
</dbReference>
<name>A0A7C4TVI2_9BACT</name>
<keyword evidence="5" id="KW-0677">Repeat</keyword>
<dbReference type="SUPFAM" id="SSF54631">
    <property type="entry name" value="CBS-domain pair"/>
    <property type="match status" value="1"/>
</dbReference>
<dbReference type="UniPathway" id="UPA00601">
    <property type="reaction ID" value="UER00295"/>
</dbReference>
<dbReference type="GO" id="GO:0003938">
    <property type="term" value="F:IMP dehydrogenase activity"/>
    <property type="evidence" value="ECO:0007669"/>
    <property type="project" value="UniProtKB-UniRule"/>
</dbReference>
<dbReference type="NCBIfam" id="TIGR01302">
    <property type="entry name" value="IMP_dehydrog"/>
    <property type="match status" value="1"/>
</dbReference>
<evidence type="ECO:0000256" key="7">
    <source>
        <dbReference type="ARBA" id="ARBA00022755"/>
    </source>
</evidence>
<evidence type="ECO:0000256" key="2">
    <source>
        <dbReference type="ARBA" id="ARBA00005502"/>
    </source>
</evidence>
<evidence type="ECO:0000256" key="4">
    <source>
        <dbReference type="ARBA" id="ARBA00022723"/>
    </source>
</evidence>
<gene>
    <name evidence="13 22" type="primary">guaB</name>
    <name evidence="22" type="ORF">ENV82_02400</name>
</gene>
<accession>A0A7C4TVI2</accession>
<evidence type="ECO:0000256" key="10">
    <source>
        <dbReference type="ARBA" id="ARBA00023027"/>
    </source>
</evidence>
<evidence type="ECO:0000256" key="5">
    <source>
        <dbReference type="ARBA" id="ARBA00022737"/>
    </source>
</evidence>
<keyword evidence="10 13" id="KW-0520">NAD</keyword>
<feature type="binding site" evidence="16">
    <location>
        <begin position="249"/>
        <end position="251"/>
    </location>
    <ligand>
        <name>NAD(+)</name>
        <dbReference type="ChEBI" id="CHEBI:57540"/>
    </ligand>
</feature>
<feature type="binding site" evidence="13 15">
    <location>
        <begin position="339"/>
        <end position="341"/>
    </location>
    <ligand>
        <name>IMP</name>
        <dbReference type="ChEBI" id="CHEBI:58053"/>
    </ligand>
</feature>
<feature type="binding site" evidence="13 15">
    <location>
        <position position="304"/>
    </location>
    <ligand>
        <name>IMP</name>
        <dbReference type="ChEBI" id="CHEBI:58053"/>
    </ligand>
</feature>
<dbReference type="GO" id="GO:0000166">
    <property type="term" value="F:nucleotide binding"/>
    <property type="evidence" value="ECO:0007669"/>
    <property type="project" value="UniProtKB-UniRule"/>
</dbReference>
<feature type="binding site" evidence="13">
    <location>
        <position position="471"/>
    </location>
    <ligand>
        <name>K(+)</name>
        <dbReference type="ChEBI" id="CHEBI:29103"/>
        <note>ligand shared between two tetrameric partners</note>
    </ligand>
</feature>
<evidence type="ECO:0000256" key="16">
    <source>
        <dbReference type="PIRSR" id="PIRSR000130-3"/>
    </source>
</evidence>
<sequence>MGVIRMKFKKAYTFDDVLLVPKYSEVLPKDVSVKTKLTKDLTINIPIVSAAMDTVTESLMAIAIAREGGIGIIHRNMGIEKEAQEVRRVKLSENGVILNPITITPGQTVEDAEHLMHYYKIGGLPVVENGRLIGLITNRDIRFVEKRDIKVKELMTPFKNLVTSYAPVTLEEAKTILQKHKVEKLPIIDKDARLMGLITIKDINSFFDHPDAARDSRGRLMVGGATGVKDALERVSALASEEVDVVVIDTSHGHTKNVIETVKKIKKEFPHLQIIAGNVVTKEGTKALIEAGADAIKVGVGPGSICTTRIVTGVGVPQLTAIMECASVASQYGIPIIADGGIRYSGDIAKAIAAGASTVMLGSLLAGTEEAPGEVIHYGGRKFKSYRGMGSLGAMREGSKDRYYQENVPYDKLVPEGIEGMVPYRGKAEEVLYQLVGGLRSAMAYCGAKDIEEFQKNAEFIGITSASMKESHPHDIFITKEAPNYEVEPFSK</sequence>
<evidence type="ECO:0000256" key="11">
    <source>
        <dbReference type="ARBA" id="ARBA00023122"/>
    </source>
</evidence>
<dbReference type="PIRSF" id="PIRSF000130">
    <property type="entry name" value="IMPDH"/>
    <property type="match status" value="1"/>
</dbReference>
<dbReference type="Pfam" id="PF00571">
    <property type="entry name" value="CBS"/>
    <property type="match status" value="2"/>
</dbReference>
<feature type="binding site" evidence="13">
    <location>
        <position position="470"/>
    </location>
    <ligand>
        <name>K(+)</name>
        <dbReference type="ChEBI" id="CHEBI:29103"/>
        <note>ligand shared between two tetrameric partners</note>
    </ligand>
</feature>
<comment type="activity regulation">
    <text evidence="13">Mycophenolic acid (MPA) is a non-competitive inhibitor that prevents formation of the closed enzyme conformation by binding to the same site as the amobile flap. In contrast, mizoribine monophosphate (MZP) is a competitive inhibitor that induces the closed conformation. MPA is a potent inhibitor of mammalian IMPDHs but a poor inhibitor of the bacterial enzymes. MZP is a more potent inhibitor of bacterial IMPDH.</text>
</comment>
<feature type="binding site" evidence="13">
    <location>
        <position position="472"/>
    </location>
    <ligand>
        <name>K(+)</name>
        <dbReference type="ChEBI" id="CHEBI:29103"/>
        <note>ligand shared between two tetrameric partners</note>
    </ligand>
</feature>
<comment type="caution">
    <text evidence="13">Lacks conserved residue(s) required for the propagation of feature annotation.</text>
</comment>
<feature type="active site" description="Thioimidate intermediate" evidence="13 14">
    <location>
        <position position="306"/>
    </location>
</feature>
<dbReference type="InterPro" id="IPR001093">
    <property type="entry name" value="IMP_DH_GMPRt"/>
</dbReference>
<evidence type="ECO:0000256" key="19">
    <source>
        <dbReference type="RuleBase" id="RU003927"/>
    </source>
</evidence>
<evidence type="ECO:0000259" key="21">
    <source>
        <dbReference type="PROSITE" id="PS51371"/>
    </source>
</evidence>
<dbReference type="GO" id="GO:0006177">
    <property type="term" value="P:GMP biosynthetic process"/>
    <property type="evidence" value="ECO:0007669"/>
    <property type="project" value="UniProtKB-UniRule"/>
</dbReference>
<proteinExistence type="inferred from homology"/>
<feature type="domain" description="CBS" evidence="21">
    <location>
        <begin position="96"/>
        <end position="151"/>
    </location>
</feature>
<feature type="active site" description="Proton acceptor" evidence="13 14">
    <location>
        <position position="402"/>
    </location>
</feature>
<dbReference type="InterPro" id="IPR013785">
    <property type="entry name" value="Aldolase_TIM"/>
</dbReference>
<keyword evidence="9 13" id="KW-0560">Oxidoreductase</keyword>
<comment type="subunit">
    <text evidence="3 13">Homotetramer.</text>
</comment>
<comment type="cofactor">
    <cofactor evidence="1 13">
        <name>K(+)</name>
        <dbReference type="ChEBI" id="CHEBI:29103"/>
    </cofactor>
</comment>
<reference evidence="22" key="1">
    <citation type="journal article" date="2020" name="mSystems">
        <title>Genome- and Community-Level Interaction Insights into Carbon Utilization and Element Cycling Functions of Hydrothermarchaeota in Hydrothermal Sediment.</title>
        <authorList>
            <person name="Zhou Z."/>
            <person name="Liu Y."/>
            <person name="Xu W."/>
            <person name="Pan J."/>
            <person name="Luo Z.H."/>
            <person name="Li M."/>
        </authorList>
    </citation>
    <scope>NUCLEOTIDE SEQUENCE [LARGE SCALE GENOMIC DNA]</scope>
    <source>
        <strain evidence="22">SpSt-794</strain>
    </source>
</reference>
<dbReference type="PANTHER" id="PTHR11911:SF111">
    <property type="entry name" value="INOSINE-5'-MONOPHOSPHATE DEHYDROGENASE"/>
    <property type="match status" value="1"/>
</dbReference>
<dbReference type="EC" id="1.1.1.205" evidence="13 20"/>
<comment type="function">
    <text evidence="13">Catalyzes the conversion of inosine 5'-phosphate (IMP) to xanthosine 5'-phosphate (XMP), the first committed and rate-limiting step in the de novo synthesis of guanine nucleotides, and therefore plays an important role in the regulation of cell growth.</text>
</comment>
<evidence type="ECO:0000256" key="3">
    <source>
        <dbReference type="ARBA" id="ARBA00011881"/>
    </source>
</evidence>
<feature type="binding site" evidence="13 16">
    <location>
        <begin position="299"/>
        <end position="301"/>
    </location>
    <ligand>
        <name>NAD(+)</name>
        <dbReference type="ChEBI" id="CHEBI:57540"/>
    </ligand>
</feature>
<protein>
    <recommendedName>
        <fullName evidence="13 20">Inosine-5'-monophosphate dehydrogenase</fullName>
        <shortName evidence="13">IMP dehydrogenase</shortName>
        <shortName evidence="13">IMPD</shortName>
        <shortName evidence="13">IMPDH</shortName>
        <ecNumber evidence="13 20">1.1.1.205</ecNumber>
    </recommendedName>
</protein>
<feature type="binding site" evidence="13">
    <location>
        <position position="249"/>
    </location>
    <ligand>
        <name>NAD(+)</name>
        <dbReference type="ChEBI" id="CHEBI:57540"/>
    </ligand>
</feature>
<evidence type="ECO:0000256" key="9">
    <source>
        <dbReference type="ARBA" id="ARBA00023002"/>
    </source>
</evidence>
<feature type="binding site" description="in other chain" evidence="13 17">
    <location>
        <position position="301"/>
    </location>
    <ligand>
        <name>K(+)</name>
        <dbReference type="ChEBI" id="CHEBI:29103"/>
        <note>ligand shared between two tetrameric partners</note>
    </ligand>
</feature>
<feature type="binding site" description="in other chain" evidence="13 17">
    <location>
        <position position="306"/>
    </location>
    <ligand>
        <name>K(+)</name>
        <dbReference type="ChEBI" id="CHEBI:29103"/>
        <note>ligand shared between two tetrameric partners</note>
    </ligand>
</feature>
<feature type="binding site" evidence="13 15">
    <location>
        <begin position="386"/>
        <end position="390"/>
    </location>
    <ligand>
        <name>IMP</name>
        <dbReference type="ChEBI" id="CHEBI:58053"/>
    </ligand>
</feature>
<dbReference type="EMBL" id="DTHV01000078">
    <property type="protein sequence ID" value="HGW60272.1"/>
    <property type="molecule type" value="Genomic_DNA"/>
</dbReference>
<dbReference type="CDD" id="cd04601">
    <property type="entry name" value="CBS_pair_IMPDH"/>
    <property type="match status" value="1"/>
</dbReference>
<feature type="binding site" evidence="13 15">
    <location>
        <position position="416"/>
    </location>
    <ligand>
        <name>IMP</name>
        <dbReference type="ChEBI" id="CHEBI:58053"/>
    </ligand>
</feature>
<dbReference type="PROSITE" id="PS00487">
    <property type="entry name" value="IMP_DH_GMP_RED"/>
    <property type="match status" value="1"/>
</dbReference>
<dbReference type="FunFam" id="3.20.20.70:FF:000003">
    <property type="entry name" value="GMP reductase"/>
    <property type="match status" value="1"/>
</dbReference>